<evidence type="ECO:0000256" key="5">
    <source>
        <dbReference type="ARBA" id="ARBA00022519"/>
    </source>
</evidence>
<dbReference type="EMBL" id="BPUB01000001">
    <property type="protein sequence ID" value="GJG57284.1"/>
    <property type="molecule type" value="Genomic_DNA"/>
</dbReference>
<feature type="transmembrane region" description="Helical" evidence="9">
    <location>
        <begin position="53"/>
        <end position="71"/>
    </location>
</feature>
<dbReference type="PANTHER" id="PTHR36106">
    <property type="entry name" value="ANAEROBIC C4-DICARBOXYLATE TRANSPORTER DCUB"/>
    <property type="match status" value="1"/>
</dbReference>
<keyword evidence="7 9" id="KW-1133">Transmembrane helix</keyword>
<dbReference type="PANTHER" id="PTHR36106:SF3">
    <property type="entry name" value="ANAEROBIC C4-DICARBOXYLATE TRANSPORTER DCUB"/>
    <property type="match status" value="1"/>
</dbReference>
<dbReference type="GO" id="GO:0005886">
    <property type="term" value="C:plasma membrane"/>
    <property type="evidence" value="ECO:0007669"/>
    <property type="project" value="UniProtKB-SubCell"/>
</dbReference>
<evidence type="ECO:0000313" key="10">
    <source>
        <dbReference type="EMBL" id="GJG57284.1"/>
    </source>
</evidence>
<dbReference type="AlphaFoldDB" id="A0A9R1C775"/>
<keyword evidence="3" id="KW-0813">Transport</keyword>
<feature type="transmembrane region" description="Helical" evidence="9">
    <location>
        <begin position="441"/>
        <end position="462"/>
    </location>
</feature>
<dbReference type="Proteomes" id="UP000825483">
    <property type="component" value="Unassembled WGS sequence"/>
</dbReference>
<name>A0A9R1C775_9BACT</name>
<proteinExistence type="inferred from homology"/>
<feature type="transmembrane region" description="Helical" evidence="9">
    <location>
        <begin position="524"/>
        <end position="545"/>
    </location>
</feature>
<feature type="transmembrane region" description="Helical" evidence="9">
    <location>
        <begin position="366"/>
        <end position="387"/>
    </location>
</feature>
<evidence type="ECO:0000256" key="8">
    <source>
        <dbReference type="ARBA" id="ARBA00023136"/>
    </source>
</evidence>
<evidence type="ECO:0000256" key="2">
    <source>
        <dbReference type="ARBA" id="ARBA00006413"/>
    </source>
</evidence>
<keyword evidence="11" id="KW-1185">Reference proteome</keyword>
<evidence type="ECO:0000256" key="4">
    <source>
        <dbReference type="ARBA" id="ARBA00022475"/>
    </source>
</evidence>
<evidence type="ECO:0000256" key="1">
    <source>
        <dbReference type="ARBA" id="ARBA00004429"/>
    </source>
</evidence>
<dbReference type="InterPro" id="IPR004668">
    <property type="entry name" value="Anaer_Dcu_memb_transpt"/>
</dbReference>
<accession>A0A9R1C775</accession>
<sequence length="549" mass="58853">MTVLMVVELLVVLVALWIGARYGSLALGAISGIGLAILVFGFHLKPGDPPTDVIYIIIAAVTCAGILQASGGMDWMIQIAERLLRRHPNRITLLAPLTTFLLTVLVGTGHVVYTLMPIICDIAIQKGIRPERPCGIASISAQIGITCSPIAAAVVAFSAISIDNGFPVSNVQIIMVTIPACIIGILAAVAYSWNRGLDLDKDPKFQAKLRDPQQYAYIYGSNATTLNKKIPQSSKNAVYIFLGTLAVIVVISITQMFGLNILPSYKNISAVSHVESARFTEISVDTVRVKSYTMNGKDTLWLLSESDIANAEQKGLSVEHVSDTVTVPASTENAAGTGTSATMDAKKLAKGGIVVSGLTKSTDKALSMNIVIQILMLVACALMIIFCKAKPKDAVSGPVWQNGMVAVVAIYGIAWMSNTYFDNYQTEMQTLLGGIVKDYPWSIAFAFFAVSVLINSQGAVVVSMLPLAYSLGIPGWILLGVMPSVYGYFFIPNYPSDIATVNFDRSGTTVIGKYLLNHSFMAPGLIHVVCATASGLAISYVYHFWLGLY</sequence>
<dbReference type="GeneID" id="72468191"/>
<keyword evidence="4" id="KW-1003">Cell membrane</keyword>
<reference evidence="10" key="1">
    <citation type="journal article" date="2022" name="Int. J. Syst. Evol. Microbiol.">
        <title>Prevotella lacticifex sp. nov., isolated from the rumen of cows.</title>
        <authorList>
            <person name="Shinkai T."/>
            <person name="Ikeyama N."/>
            <person name="Kumagai M."/>
            <person name="Ohmori H."/>
            <person name="Sakamoto M."/>
            <person name="Ohkuma M."/>
            <person name="Mitsumori M."/>
        </authorList>
    </citation>
    <scope>NUCLEOTIDE SEQUENCE</scope>
    <source>
        <strain evidence="10">R5076</strain>
    </source>
</reference>
<comment type="similarity">
    <text evidence="2">Belongs to the DcuA/DcuB transporter (TC 2.A.13.1) family.</text>
</comment>
<evidence type="ECO:0000256" key="7">
    <source>
        <dbReference type="ARBA" id="ARBA00022989"/>
    </source>
</evidence>
<dbReference type="GO" id="GO:0015556">
    <property type="term" value="F:C4-dicarboxylate transmembrane transporter activity"/>
    <property type="evidence" value="ECO:0007669"/>
    <property type="project" value="InterPro"/>
</dbReference>
<comment type="subcellular location">
    <subcellularLocation>
        <location evidence="1">Cell inner membrane</location>
        <topology evidence="1">Multi-pass membrane protein</topology>
    </subcellularLocation>
</comment>
<feature type="transmembrane region" description="Helical" evidence="9">
    <location>
        <begin position="399"/>
        <end position="421"/>
    </location>
</feature>
<keyword evidence="8 9" id="KW-0472">Membrane</keyword>
<dbReference type="RefSeq" id="WP_223927574.1">
    <property type="nucleotide sequence ID" value="NZ_BPTU01000003.1"/>
</dbReference>
<feature type="transmembrane region" description="Helical" evidence="9">
    <location>
        <begin position="91"/>
        <end position="115"/>
    </location>
</feature>
<feature type="transmembrane region" description="Helical" evidence="9">
    <location>
        <begin position="237"/>
        <end position="257"/>
    </location>
</feature>
<organism evidence="10 11">
    <name type="scientific">Prevotella lacticifex</name>
    <dbReference type="NCBI Taxonomy" id="2854755"/>
    <lineage>
        <taxon>Bacteria</taxon>
        <taxon>Pseudomonadati</taxon>
        <taxon>Bacteroidota</taxon>
        <taxon>Bacteroidia</taxon>
        <taxon>Bacteroidales</taxon>
        <taxon>Prevotellaceae</taxon>
        <taxon>Prevotella</taxon>
    </lineage>
</organism>
<dbReference type="Pfam" id="PF03605">
    <property type="entry name" value="DcuA_DcuB"/>
    <property type="match status" value="2"/>
</dbReference>
<keyword evidence="5" id="KW-0997">Cell inner membrane</keyword>
<protein>
    <recommendedName>
        <fullName evidence="12">Transporter, anaerobic C4-dicarboxylate uptake (Dcu) family</fullName>
    </recommendedName>
</protein>
<evidence type="ECO:0000256" key="3">
    <source>
        <dbReference type="ARBA" id="ARBA00022448"/>
    </source>
</evidence>
<gene>
    <name evidence="10" type="ORF">PRLR5076_01350</name>
</gene>
<evidence type="ECO:0000256" key="9">
    <source>
        <dbReference type="SAM" id="Phobius"/>
    </source>
</evidence>
<feature type="transmembrane region" description="Helical" evidence="9">
    <location>
        <begin position="136"/>
        <end position="160"/>
    </location>
</feature>
<dbReference type="NCBIfam" id="NF009136">
    <property type="entry name" value="PRK12489.1"/>
    <property type="match status" value="1"/>
</dbReference>
<comment type="caution">
    <text evidence="10">The sequence shown here is derived from an EMBL/GenBank/DDBJ whole genome shotgun (WGS) entry which is preliminary data.</text>
</comment>
<evidence type="ECO:0000256" key="6">
    <source>
        <dbReference type="ARBA" id="ARBA00022692"/>
    </source>
</evidence>
<feature type="transmembrane region" description="Helical" evidence="9">
    <location>
        <begin position="172"/>
        <end position="193"/>
    </location>
</feature>
<evidence type="ECO:0000313" key="11">
    <source>
        <dbReference type="Proteomes" id="UP000825483"/>
    </source>
</evidence>
<evidence type="ECO:0008006" key="12">
    <source>
        <dbReference type="Google" id="ProtNLM"/>
    </source>
</evidence>
<feature type="transmembrane region" description="Helical" evidence="9">
    <location>
        <begin position="20"/>
        <end position="41"/>
    </location>
</feature>
<keyword evidence="6 9" id="KW-0812">Transmembrane</keyword>
<feature type="transmembrane region" description="Helical" evidence="9">
    <location>
        <begin position="469"/>
        <end position="491"/>
    </location>
</feature>